<evidence type="ECO:0000256" key="7">
    <source>
        <dbReference type="ARBA" id="ARBA00022801"/>
    </source>
</evidence>
<dbReference type="InterPro" id="IPR011907">
    <property type="entry name" value="RNase_III"/>
</dbReference>
<dbReference type="GO" id="GO:0006364">
    <property type="term" value="P:rRNA processing"/>
    <property type="evidence" value="ECO:0007669"/>
    <property type="project" value="UniProtKB-UniRule"/>
</dbReference>
<organism evidence="10 11">
    <name type="scientific">Mycoavidus cysteinexigens</name>
    <dbReference type="NCBI Taxonomy" id="1553431"/>
    <lineage>
        <taxon>Bacteria</taxon>
        <taxon>Pseudomonadati</taxon>
        <taxon>Pseudomonadota</taxon>
        <taxon>Betaproteobacteria</taxon>
        <taxon>Burkholderiales</taxon>
        <taxon>Burkholderiaceae</taxon>
        <taxon>Mycoavidus</taxon>
    </lineage>
</organism>
<gene>
    <name evidence="9" type="primary">rnc</name>
    <name evidence="10" type="ORF">MCB1EB_0651</name>
</gene>
<feature type="active site" evidence="9">
    <location>
        <position position="91"/>
    </location>
</feature>
<sequence>MTHRSHSANHNERLEFLGDSILNCTVAALLFKRFSTLNEGDLSRVRANLVKQQSLYEIAKSLNLAEALRLGEGELKSGGSRRPSILADTLEAILGAVYLDGGFAAAQTVIENLYAPIVEQINPETLGKDAKTLLQESLQGRKVPLPHYTVVATRGAAHSQQFEVECAVPLYEIKVFGVGTSRRAAEQAAATCALEALQILPAAAVAKPKREKHARQPKPSVLGKTKVKL</sequence>
<dbReference type="Gene3D" id="3.30.160.20">
    <property type="match status" value="1"/>
</dbReference>
<keyword evidence="8 9" id="KW-0694">RNA-binding</keyword>
<dbReference type="Pfam" id="PF14622">
    <property type="entry name" value="Ribonucleas_3_3"/>
    <property type="match status" value="1"/>
</dbReference>
<dbReference type="InterPro" id="IPR000999">
    <property type="entry name" value="RNase_III_dom"/>
</dbReference>
<dbReference type="KEGG" id="mcys:MCB1EB_0651"/>
<dbReference type="SMART" id="SM00358">
    <property type="entry name" value="DSRM"/>
    <property type="match status" value="1"/>
</dbReference>
<feature type="binding site" evidence="9">
    <location>
        <position position="88"/>
    </location>
    <ligand>
        <name>Mg(2+)</name>
        <dbReference type="ChEBI" id="CHEBI:18420"/>
    </ligand>
</feature>
<feature type="active site" evidence="9">
    <location>
        <position position="19"/>
    </location>
</feature>
<keyword evidence="7 9" id="KW-0378">Hydrolase</keyword>
<reference evidence="10 11" key="1">
    <citation type="journal article" date="2018" name="Microbes Environ.">
        <title>Comparative Genomic Insights into Endofungal Lifestyles of Two Bacterial Endosymbionts, Mycoavidus cysteinexigens and Burkholderia rhizoxinica.</title>
        <authorList>
            <person name="Sharmin D."/>
            <person name="Guo Y."/>
            <person name="Nishizawa T."/>
            <person name="Ohshima S."/>
            <person name="Sato Y."/>
            <person name="Takashima Y."/>
            <person name="Narisawa K."/>
            <person name="Ohta H."/>
        </authorList>
    </citation>
    <scope>NUCLEOTIDE SEQUENCE [LARGE SCALE GENOMIC DNA]</scope>
    <source>
        <strain evidence="10 11">B1-EB</strain>
    </source>
</reference>
<dbReference type="GO" id="GO:0019843">
    <property type="term" value="F:rRNA binding"/>
    <property type="evidence" value="ECO:0007669"/>
    <property type="project" value="UniProtKB-KW"/>
</dbReference>
<evidence type="ECO:0000256" key="1">
    <source>
        <dbReference type="ARBA" id="ARBA00000109"/>
    </source>
</evidence>
<comment type="cofactor">
    <cofactor evidence="9">
        <name>Mg(2+)</name>
        <dbReference type="ChEBI" id="CHEBI:18420"/>
    </cofactor>
</comment>
<dbReference type="GO" id="GO:0005737">
    <property type="term" value="C:cytoplasm"/>
    <property type="evidence" value="ECO:0007669"/>
    <property type="project" value="UniProtKB-SubCell"/>
</dbReference>
<accession>A0A2Z6ETU9</accession>
<dbReference type="GO" id="GO:0004525">
    <property type="term" value="F:ribonuclease III activity"/>
    <property type="evidence" value="ECO:0007669"/>
    <property type="project" value="UniProtKB-UniRule"/>
</dbReference>
<comment type="catalytic activity">
    <reaction evidence="1 9">
        <text>Endonucleolytic cleavage to 5'-phosphomonoester.</text>
        <dbReference type="EC" id="3.1.26.3"/>
    </reaction>
</comment>
<keyword evidence="9" id="KW-0819">tRNA processing</keyword>
<dbReference type="HAMAP" id="MF_00104">
    <property type="entry name" value="RNase_III"/>
    <property type="match status" value="1"/>
</dbReference>
<evidence type="ECO:0000256" key="4">
    <source>
        <dbReference type="ARBA" id="ARBA00022664"/>
    </source>
</evidence>
<dbReference type="GO" id="GO:0003725">
    <property type="term" value="F:double-stranded RNA binding"/>
    <property type="evidence" value="ECO:0007669"/>
    <property type="project" value="TreeGrafter"/>
</dbReference>
<dbReference type="SUPFAM" id="SSF54768">
    <property type="entry name" value="dsRNA-binding domain-like"/>
    <property type="match status" value="1"/>
</dbReference>
<dbReference type="PANTHER" id="PTHR11207:SF0">
    <property type="entry name" value="RIBONUCLEASE 3"/>
    <property type="match status" value="1"/>
</dbReference>
<dbReference type="NCBIfam" id="TIGR02191">
    <property type="entry name" value="RNaseIII"/>
    <property type="match status" value="1"/>
</dbReference>
<comment type="subunit">
    <text evidence="9">Homodimer.</text>
</comment>
<dbReference type="Gene3D" id="1.10.1520.10">
    <property type="entry name" value="Ribonuclease III domain"/>
    <property type="match status" value="1"/>
</dbReference>
<evidence type="ECO:0000313" key="11">
    <source>
        <dbReference type="Proteomes" id="UP000282597"/>
    </source>
</evidence>
<dbReference type="SUPFAM" id="SSF69065">
    <property type="entry name" value="RNase III domain-like"/>
    <property type="match status" value="1"/>
</dbReference>
<comment type="function">
    <text evidence="9">Digests double-stranded RNA. Involved in the processing of primary rRNA transcript to yield the immediate precursors to the large and small rRNAs (23S and 16S). Processes some mRNAs, and tRNAs when they are encoded in the rRNA operon. Processes pre-crRNA and tracrRNA of type II CRISPR loci if present in the organism.</text>
</comment>
<comment type="subcellular location">
    <subcellularLocation>
        <location evidence="9">Cytoplasm</location>
    </subcellularLocation>
</comment>
<feature type="binding site" evidence="9">
    <location>
        <position position="15"/>
    </location>
    <ligand>
        <name>Mg(2+)</name>
        <dbReference type="ChEBI" id="CHEBI:18420"/>
    </ligand>
</feature>
<feature type="binding site" evidence="9">
    <location>
        <position position="91"/>
    </location>
    <ligand>
        <name>Mg(2+)</name>
        <dbReference type="ChEBI" id="CHEBI:18420"/>
    </ligand>
</feature>
<keyword evidence="6 9" id="KW-0255">Endonuclease</keyword>
<dbReference type="InterPro" id="IPR014720">
    <property type="entry name" value="dsRBD_dom"/>
</dbReference>
<keyword evidence="11" id="KW-1185">Reference proteome</keyword>
<dbReference type="Pfam" id="PF00035">
    <property type="entry name" value="dsrm"/>
    <property type="match status" value="1"/>
</dbReference>
<evidence type="ECO:0000256" key="9">
    <source>
        <dbReference type="HAMAP-Rule" id="MF_00104"/>
    </source>
</evidence>
<keyword evidence="9" id="KW-0699">rRNA-binding</keyword>
<dbReference type="FunFam" id="1.10.1520.10:FF:000001">
    <property type="entry name" value="Ribonuclease 3"/>
    <property type="match status" value="1"/>
</dbReference>
<dbReference type="GO" id="GO:0046872">
    <property type="term" value="F:metal ion binding"/>
    <property type="evidence" value="ECO:0007669"/>
    <property type="project" value="UniProtKB-KW"/>
</dbReference>
<keyword evidence="9" id="KW-0479">Metal-binding</keyword>
<keyword evidence="4 9" id="KW-0507">mRNA processing</keyword>
<evidence type="ECO:0000313" key="10">
    <source>
        <dbReference type="EMBL" id="BBE08812.1"/>
    </source>
</evidence>
<comment type="similarity">
    <text evidence="2">Belongs to the ribonuclease III family.</text>
</comment>
<dbReference type="PANTHER" id="PTHR11207">
    <property type="entry name" value="RIBONUCLEASE III"/>
    <property type="match status" value="1"/>
</dbReference>
<dbReference type="EMBL" id="AP018150">
    <property type="protein sequence ID" value="BBE08812.1"/>
    <property type="molecule type" value="Genomic_DNA"/>
</dbReference>
<dbReference type="Proteomes" id="UP000282597">
    <property type="component" value="Chromosome"/>
</dbReference>
<keyword evidence="5 9" id="KW-0540">Nuclease</keyword>
<keyword evidence="3 9" id="KW-0698">rRNA processing</keyword>
<dbReference type="SMART" id="SM00535">
    <property type="entry name" value="RIBOc"/>
    <property type="match status" value="1"/>
</dbReference>
<keyword evidence="9" id="KW-0460">Magnesium</keyword>
<dbReference type="AlphaFoldDB" id="A0A2Z6ETU9"/>
<evidence type="ECO:0000256" key="2">
    <source>
        <dbReference type="ARBA" id="ARBA00010183"/>
    </source>
</evidence>
<dbReference type="PROSITE" id="PS50142">
    <property type="entry name" value="RNASE_3_2"/>
    <property type="match status" value="1"/>
</dbReference>
<dbReference type="GO" id="GO:0006397">
    <property type="term" value="P:mRNA processing"/>
    <property type="evidence" value="ECO:0007669"/>
    <property type="project" value="UniProtKB-UniRule"/>
</dbReference>
<dbReference type="InterPro" id="IPR036389">
    <property type="entry name" value="RNase_III_sf"/>
</dbReference>
<dbReference type="EC" id="3.1.26.3" evidence="9"/>
<proteinExistence type="inferred from homology"/>
<evidence type="ECO:0000256" key="3">
    <source>
        <dbReference type="ARBA" id="ARBA00022552"/>
    </source>
</evidence>
<dbReference type="GO" id="GO:0010468">
    <property type="term" value="P:regulation of gene expression"/>
    <property type="evidence" value="ECO:0007669"/>
    <property type="project" value="TreeGrafter"/>
</dbReference>
<evidence type="ECO:0000256" key="6">
    <source>
        <dbReference type="ARBA" id="ARBA00022759"/>
    </source>
</evidence>
<dbReference type="CDD" id="cd10845">
    <property type="entry name" value="DSRM_RNAse_III_family"/>
    <property type="match status" value="1"/>
</dbReference>
<evidence type="ECO:0000256" key="5">
    <source>
        <dbReference type="ARBA" id="ARBA00022722"/>
    </source>
</evidence>
<dbReference type="GO" id="GO:0008033">
    <property type="term" value="P:tRNA processing"/>
    <property type="evidence" value="ECO:0007669"/>
    <property type="project" value="UniProtKB-KW"/>
</dbReference>
<protein>
    <recommendedName>
        <fullName evidence="9">Ribonuclease 3</fullName>
        <ecNumber evidence="9">3.1.26.3</ecNumber>
    </recommendedName>
    <alternativeName>
        <fullName evidence="9">Ribonuclease III</fullName>
        <shortName evidence="9">RNase III</shortName>
    </alternativeName>
</protein>
<dbReference type="PROSITE" id="PS00517">
    <property type="entry name" value="RNASE_3_1"/>
    <property type="match status" value="1"/>
</dbReference>
<keyword evidence="9" id="KW-0963">Cytoplasm</keyword>
<evidence type="ECO:0000256" key="8">
    <source>
        <dbReference type="ARBA" id="ARBA00022884"/>
    </source>
</evidence>
<dbReference type="PROSITE" id="PS50137">
    <property type="entry name" value="DS_RBD"/>
    <property type="match status" value="1"/>
</dbReference>
<dbReference type="CDD" id="cd00593">
    <property type="entry name" value="RIBOc"/>
    <property type="match status" value="1"/>
</dbReference>
<name>A0A2Z6ETU9_9BURK</name>